<dbReference type="PANTHER" id="PTHR40132">
    <property type="entry name" value="PRE-MRNA-SPLICING FACTOR 38B"/>
    <property type="match status" value="1"/>
</dbReference>
<feature type="region of interest" description="Disordered" evidence="1">
    <location>
        <begin position="404"/>
        <end position="470"/>
    </location>
</feature>
<feature type="compositionally biased region" description="Basic and acidic residues" evidence="1">
    <location>
        <begin position="425"/>
        <end position="453"/>
    </location>
</feature>
<name>A0AAF1BLL6_9TREE</name>
<evidence type="ECO:0000313" key="2">
    <source>
        <dbReference type="EMBL" id="WOO82350.1"/>
    </source>
</evidence>
<keyword evidence="3" id="KW-1185">Reference proteome</keyword>
<protein>
    <submittedName>
        <fullName evidence="2">Uncharacterized protein</fullName>
    </submittedName>
</protein>
<proteinExistence type="predicted"/>
<feature type="region of interest" description="Disordered" evidence="1">
    <location>
        <begin position="58"/>
        <end position="83"/>
    </location>
</feature>
<feature type="compositionally biased region" description="Basic and acidic residues" evidence="1">
    <location>
        <begin position="105"/>
        <end position="114"/>
    </location>
</feature>
<dbReference type="AlphaFoldDB" id="A0AAF1BLL6"/>
<dbReference type="GeneID" id="87809072"/>
<feature type="region of interest" description="Disordered" evidence="1">
    <location>
        <begin position="101"/>
        <end position="370"/>
    </location>
</feature>
<organism evidence="2 3">
    <name type="scientific">Vanrija pseudolonga</name>
    <dbReference type="NCBI Taxonomy" id="143232"/>
    <lineage>
        <taxon>Eukaryota</taxon>
        <taxon>Fungi</taxon>
        <taxon>Dikarya</taxon>
        <taxon>Basidiomycota</taxon>
        <taxon>Agaricomycotina</taxon>
        <taxon>Tremellomycetes</taxon>
        <taxon>Trichosporonales</taxon>
        <taxon>Trichosporonaceae</taxon>
        <taxon>Vanrija</taxon>
    </lineage>
</organism>
<feature type="compositionally biased region" description="Basic and acidic residues" evidence="1">
    <location>
        <begin position="140"/>
        <end position="339"/>
    </location>
</feature>
<evidence type="ECO:0000256" key="1">
    <source>
        <dbReference type="SAM" id="MobiDB-lite"/>
    </source>
</evidence>
<dbReference type="Proteomes" id="UP000827549">
    <property type="component" value="Chromosome 4"/>
</dbReference>
<accession>A0AAF1BLL6</accession>
<gene>
    <name evidence="2" type="ORF">LOC62_04G005844</name>
</gene>
<dbReference type="EMBL" id="CP086717">
    <property type="protein sequence ID" value="WOO82350.1"/>
    <property type="molecule type" value="Genomic_DNA"/>
</dbReference>
<feature type="compositionally biased region" description="Pro residues" evidence="1">
    <location>
        <begin position="348"/>
        <end position="363"/>
    </location>
</feature>
<dbReference type="RefSeq" id="XP_062628382.1">
    <property type="nucleotide sequence ID" value="XM_062772398.1"/>
</dbReference>
<dbReference type="PANTHER" id="PTHR40132:SF1">
    <property type="entry name" value="PRE-MRNA-SPLICING FACTOR 38B"/>
    <property type="match status" value="1"/>
</dbReference>
<feature type="compositionally biased region" description="Gly residues" evidence="1">
    <location>
        <begin position="58"/>
        <end position="68"/>
    </location>
</feature>
<sequence>MPPQVNNVVNNLIRAAASVSSDISDADLDAHVAKLLAAEAKANDAKWSELGLSAFLGSGSGSGSGSGGRDSPDPSLPKPNKRFLASIIRNVDGHNTALLRQQAESARDARRAREPVASSSRRANPGTAAGRLFGGALRSVGRDASRRDDRGERRERDDVRRREDRDDRRERDRSRERDRDNGRGKDREERKRRDDDRTRDRDDARRRDDDRARERGDDSRRDRDNDRRPDRDNDRRPDRDNDRRPDRDDRRASSRRDDSDDERRRRRHDDSDDDRRSKRRSRKDDSDDERDRRRDRRRDDDKRTRDRDDERRGKDKRDRRRDDSESPPRRRRDRSESPRRRSHRSPSASPPPPPPPDLSPPESPISRMDKYFKKSYDPALDVGEVPKTGLVTAVGWDNMLAVLKDRGKKRRKNSPRLSDSPEPGPKPRDEGSAWARQQREMAHAKPADEKSIMEMEYTARGGVREWDQGK</sequence>
<reference evidence="2" key="1">
    <citation type="submission" date="2023-10" db="EMBL/GenBank/DDBJ databases">
        <authorList>
            <person name="Noh H."/>
        </authorList>
    </citation>
    <scope>NUCLEOTIDE SEQUENCE</scope>
    <source>
        <strain evidence="2">DUCC4014</strain>
    </source>
</reference>
<evidence type="ECO:0000313" key="3">
    <source>
        <dbReference type="Proteomes" id="UP000827549"/>
    </source>
</evidence>